<feature type="transmembrane region" description="Helical" evidence="7">
    <location>
        <begin position="76"/>
        <end position="96"/>
    </location>
</feature>
<keyword evidence="6 7" id="KW-0472">Membrane</keyword>
<keyword evidence="5 7" id="KW-1133">Transmembrane helix</keyword>
<evidence type="ECO:0000256" key="1">
    <source>
        <dbReference type="ARBA" id="ARBA00004651"/>
    </source>
</evidence>
<dbReference type="EMBL" id="AZRN01000016">
    <property type="protein sequence ID" value="PNR99675.1"/>
    <property type="molecule type" value="Genomic_DNA"/>
</dbReference>
<feature type="domain" description="ABC transmembrane type-1" evidence="8">
    <location>
        <begin position="71"/>
        <end position="287"/>
    </location>
</feature>
<dbReference type="GO" id="GO:0055085">
    <property type="term" value="P:transmembrane transport"/>
    <property type="evidence" value="ECO:0007669"/>
    <property type="project" value="InterPro"/>
</dbReference>
<evidence type="ECO:0000313" key="9">
    <source>
        <dbReference type="EMBL" id="PNR99675.1"/>
    </source>
</evidence>
<dbReference type="RefSeq" id="WP_103077015.1">
    <property type="nucleotide sequence ID" value="NZ_AZRN01000016.1"/>
</dbReference>
<proteinExistence type="inferred from homology"/>
<keyword evidence="4 7" id="KW-0812">Transmembrane</keyword>
<protein>
    <submittedName>
        <fullName evidence="9">Sugar ABC transporter permease</fullName>
    </submittedName>
</protein>
<dbReference type="GO" id="GO:0005886">
    <property type="term" value="C:plasma membrane"/>
    <property type="evidence" value="ECO:0007669"/>
    <property type="project" value="UniProtKB-SubCell"/>
</dbReference>
<keyword evidence="10" id="KW-1185">Reference proteome</keyword>
<evidence type="ECO:0000256" key="7">
    <source>
        <dbReference type="RuleBase" id="RU363032"/>
    </source>
</evidence>
<dbReference type="PANTHER" id="PTHR43005">
    <property type="entry name" value="BLR7065 PROTEIN"/>
    <property type="match status" value="1"/>
</dbReference>
<dbReference type="Pfam" id="PF00528">
    <property type="entry name" value="BPD_transp_1"/>
    <property type="match status" value="1"/>
</dbReference>
<comment type="similarity">
    <text evidence="7">Belongs to the binding-protein-dependent transport system permease family.</text>
</comment>
<dbReference type="InterPro" id="IPR000515">
    <property type="entry name" value="MetI-like"/>
</dbReference>
<feature type="transmembrane region" description="Helical" evidence="7">
    <location>
        <begin position="21"/>
        <end position="41"/>
    </location>
</feature>
<evidence type="ECO:0000259" key="8">
    <source>
        <dbReference type="PROSITE" id="PS50928"/>
    </source>
</evidence>
<accession>A0A2K1PA51</accession>
<organism evidence="9 10">
    <name type="scientific">Petrotoga mexicana DSM 14811</name>
    <dbReference type="NCBI Taxonomy" id="1122954"/>
    <lineage>
        <taxon>Bacteria</taxon>
        <taxon>Thermotogati</taxon>
        <taxon>Thermotogota</taxon>
        <taxon>Thermotogae</taxon>
        <taxon>Petrotogales</taxon>
        <taxon>Petrotogaceae</taxon>
        <taxon>Petrotoga</taxon>
    </lineage>
</organism>
<evidence type="ECO:0000256" key="6">
    <source>
        <dbReference type="ARBA" id="ARBA00023136"/>
    </source>
</evidence>
<evidence type="ECO:0000256" key="3">
    <source>
        <dbReference type="ARBA" id="ARBA00022475"/>
    </source>
</evidence>
<dbReference type="InterPro" id="IPR035906">
    <property type="entry name" value="MetI-like_sf"/>
</dbReference>
<feature type="transmembrane region" description="Helical" evidence="7">
    <location>
        <begin position="269"/>
        <end position="288"/>
    </location>
</feature>
<reference evidence="9 10" key="1">
    <citation type="submission" date="2013-12" db="EMBL/GenBank/DDBJ databases">
        <title>Comparative genomics of Petrotoga isolates.</title>
        <authorList>
            <person name="Nesbo C.L."/>
            <person name="Charchuk R."/>
            <person name="Chow K."/>
        </authorList>
    </citation>
    <scope>NUCLEOTIDE SEQUENCE [LARGE SCALE GENOMIC DNA]</scope>
    <source>
        <strain evidence="9 10">DSM 14811</strain>
    </source>
</reference>
<keyword evidence="2 7" id="KW-0813">Transport</keyword>
<comment type="subcellular location">
    <subcellularLocation>
        <location evidence="1 7">Cell membrane</location>
        <topology evidence="1 7">Multi-pass membrane protein</topology>
    </subcellularLocation>
</comment>
<evidence type="ECO:0000256" key="5">
    <source>
        <dbReference type="ARBA" id="ARBA00022989"/>
    </source>
</evidence>
<feature type="transmembrane region" description="Helical" evidence="7">
    <location>
        <begin position="151"/>
        <end position="171"/>
    </location>
</feature>
<sequence length="297" mass="33424">MKLPLNLKKKMEPFFYLSPALIVMIILIAVPITMVILFSFFDNVIINKNPTFVGLANYYDVLTDPIFFTALKNTTFFVGISVLAHLILGIMFALLLNSKYIGKKTKALFRIIFILPWLFTEAIIAILWRLLLNPNGIVNYLLQIFNFLGTSIDWLGSIDLALVSVTIINIWSGYPFYMISLLAGLQGIPQELYEASSIDGANAMNQFFYITIPQLKPILLSLITLDLVWTIQQFTLIWMTTGGGPLHASETLSTYIYKQAFSSFQYSKAATTSVIVLLICIVLAIFYAKQQKGEGLK</sequence>
<comment type="caution">
    <text evidence="9">The sequence shown here is derived from an EMBL/GenBank/DDBJ whole genome shotgun (WGS) entry which is preliminary data.</text>
</comment>
<feature type="transmembrane region" description="Helical" evidence="7">
    <location>
        <begin position="218"/>
        <end position="239"/>
    </location>
</feature>
<dbReference type="PROSITE" id="PS50928">
    <property type="entry name" value="ABC_TM1"/>
    <property type="match status" value="1"/>
</dbReference>
<evidence type="ECO:0000256" key="4">
    <source>
        <dbReference type="ARBA" id="ARBA00022692"/>
    </source>
</evidence>
<evidence type="ECO:0000256" key="2">
    <source>
        <dbReference type="ARBA" id="ARBA00022448"/>
    </source>
</evidence>
<dbReference type="SUPFAM" id="SSF161098">
    <property type="entry name" value="MetI-like"/>
    <property type="match status" value="1"/>
</dbReference>
<dbReference type="Proteomes" id="UP000236604">
    <property type="component" value="Unassembled WGS sequence"/>
</dbReference>
<dbReference type="PANTHER" id="PTHR43005:SF1">
    <property type="entry name" value="SPERMIDINE_PUTRESCINE TRANSPORT SYSTEM PERMEASE PROTEIN"/>
    <property type="match status" value="1"/>
</dbReference>
<keyword evidence="3" id="KW-1003">Cell membrane</keyword>
<dbReference type="AlphaFoldDB" id="A0A2K1PA51"/>
<gene>
    <name evidence="9" type="ORF">X927_05235</name>
</gene>
<name>A0A2K1PA51_9BACT</name>
<dbReference type="CDD" id="cd06261">
    <property type="entry name" value="TM_PBP2"/>
    <property type="match status" value="1"/>
</dbReference>
<evidence type="ECO:0000313" key="10">
    <source>
        <dbReference type="Proteomes" id="UP000236604"/>
    </source>
</evidence>
<feature type="transmembrane region" description="Helical" evidence="7">
    <location>
        <begin position="108"/>
        <end position="131"/>
    </location>
</feature>
<dbReference type="Gene3D" id="1.10.3720.10">
    <property type="entry name" value="MetI-like"/>
    <property type="match status" value="1"/>
</dbReference>